<protein>
    <recommendedName>
        <fullName evidence="4">Cysteine-rich CWC family protein</fullName>
    </recommendedName>
</protein>
<organism evidence="2 3">
    <name type="scientific">Massilia glaciei</name>
    <dbReference type="NCBI Taxonomy" id="1524097"/>
    <lineage>
        <taxon>Bacteria</taxon>
        <taxon>Pseudomonadati</taxon>
        <taxon>Pseudomonadota</taxon>
        <taxon>Betaproteobacteria</taxon>
        <taxon>Burkholderiales</taxon>
        <taxon>Oxalobacteraceae</taxon>
        <taxon>Telluria group</taxon>
        <taxon>Massilia</taxon>
    </lineage>
</organism>
<evidence type="ECO:0000313" key="3">
    <source>
        <dbReference type="Proteomes" id="UP000241421"/>
    </source>
</evidence>
<reference evidence="2 3" key="1">
    <citation type="submission" date="2018-04" db="EMBL/GenBank/DDBJ databases">
        <title>Massilia violaceinigra sp. nov., a novel purple-pigmented bacterium isolated from Tianshan glacier, Xinjiang, China.</title>
        <authorList>
            <person name="Wang H."/>
        </authorList>
    </citation>
    <scope>NUCLEOTIDE SEQUENCE [LARGE SCALE GENOMIC DNA]</scope>
    <source>
        <strain evidence="2 3">B448-2</strain>
    </source>
</reference>
<name>A0A2U2I719_9BURK</name>
<feature type="region of interest" description="Disordered" evidence="1">
    <location>
        <begin position="1"/>
        <end position="20"/>
    </location>
</feature>
<evidence type="ECO:0000313" key="2">
    <source>
        <dbReference type="EMBL" id="PWF55547.1"/>
    </source>
</evidence>
<evidence type="ECO:0000256" key="1">
    <source>
        <dbReference type="SAM" id="MobiDB-lite"/>
    </source>
</evidence>
<sequence>MHALRRPDGPDPRRDAQGPAGRAAAVSACSACGAQFGCAMADGGDAPCWCTALPPVVAVPGANAGAGCWCPACLRQHIESARRDAAEGPDLT</sequence>
<evidence type="ECO:0008006" key="4">
    <source>
        <dbReference type="Google" id="ProtNLM"/>
    </source>
</evidence>
<dbReference type="EMBL" id="PXWF02000019">
    <property type="protein sequence ID" value="PWF55547.1"/>
    <property type="molecule type" value="Genomic_DNA"/>
</dbReference>
<proteinExistence type="predicted"/>
<dbReference type="InterPro" id="IPR032720">
    <property type="entry name" value="Cys_rich_CWC"/>
</dbReference>
<accession>A0A2U2I719</accession>
<comment type="caution">
    <text evidence="2">The sequence shown here is derived from an EMBL/GenBank/DDBJ whole genome shotgun (WGS) entry which is preliminary data.</text>
</comment>
<dbReference type="AlphaFoldDB" id="A0A2U2I719"/>
<gene>
    <name evidence="2" type="ORF">C7C56_001095</name>
</gene>
<dbReference type="Pfam" id="PF14375">
    <property type="entry name" value="Cys_rich_CWC"/>
    <property type="match status" value="1"/>
</dbReference>
<dbReference type="Proteomes" id="UP000241421">
    <property type="component" value="Unassembled WGS sequence"/>
</dbReference>
<feature type="compositionally biased region" description="Basic and acidic residues" evidence="1">
    <location>
        <begin position="1"/>
        <end position="16"/>
    </location>
</feature>
<keyword evidence="3" id="KW-1185">Reference proteome</keyword>